<organism evidence="5 6">
    <name type="scientific">Fundulus heteroclitus</name>
    <name type="common">Killifish</name>
    <name type="synonym">Mummichog</name>
    <dbReference type="NCBI Taxonomy" id="8078"/>
    <lineage>
        <taxon>Eukaryota</taxon>
        <taxon>Metazoa</taxon>
        <taxon>Chordata</taxon>
        <taxon>Craniata</taxon>
        <taxon>Vertebrata</taxon>
        <taxon>Euteleostomi</taxon>
        <taxon>Actinopterygii</taxon>
        <taxon>Neopterygii</taxon>
        <taxon>Teleostei</taxon>
        <taxon>Neoteleostei</taxon>
        <taxon>Acanthomorphata</taxon>
        <taxon>Ovalentaria</taxon>
        <taxon>Atherinomorphae</taxon>
        <taxon>Cyprinodontiformes</taxon>
        <taxon>Fundulidae</taxon>
        <taxon>Fundulus</taxon>
    </lineage>
</organism>
<sequence length="505" mass="55552">MTSSLLLWGGAVVLCSVASPILSFSHGASRTSCQEMIPGHIRAHPLDPRHSVVTIETAASSYLPGQLITVTVRSSRDFMGFLLQARSVGGTHTLRCLFEGDTVTHSDKQLKRNLSFVWRAPDMPKGDIRFHITVVQSYFIYWTGIESRMVRDRSPSAWRGSRTKMVDGASTVFAVQKTTTAQTGRHTVVTMSKKAEQQRFSDLKSQTSIGPRSTQKQTSSPPTTTPNILPPALSVMKPTQAQPFPLQIEKIQSDTSTETFRPSSQTGRVFSQSFVTPQPVTVSTGVEDPKSQKDTKTITLPFVPSNTSSSSDSLNISFVIHLSENFTVHQSGGSVSVSKNPSVTSTSSIHSPSPPSEDKPKTTAAHYVVHPNPKPYPNLRPNSGQEIQPNIHNTDTKPKRPSETPENEGKYPDIVPRHRAWELGMLLACSAGLGMALVVGVRYVYRQACGRRTEVTLKDREREYGRGEPGLIQLQECGDLVRVRKLRENSFVLLAEYDILPSATN</sequence>
<name>A0A3Q2U5N7_FUNHE</name>
<reference evidence="5" key="1">
    <citation type="submission" date="2025-08" db="UniProtKB">
        <authorList>
            <consortium name="Ensembl"/>
        </authorList>
    </citation>
    <scope>IDENTIFICATION</scope>
</reference>
<dbReference type="GO" id="GO:0016020">
    <property type="term" value="C:membrane"/>
    <property type="evidence" value="ECO:0007669"/>
    <property type="project" value="TreeGrafter"/>
</dbReference>
<keyword evidence="2" id="KW-0812">Transmembrane</keyword>
<dbReference type="Proteomes" id="UP000265000">
    <property type="component" value="Unplaced"/>
</dbReference>
<feature type="compositionally biased region" description="Low complexity" evidence="1">
    <location>
        <begin position="213"/>
        <end position="226"/>
    </location>
</feature>
<feature type="compositionally biased region" description="Polar residues" evidence="1">
    <location>
        <begin position="203"/>
        <end position="212"/>
    </location>
</feature>
<accession>A0A3Q2U5N7</accession>
<dbReference type="STRING" id="8078.ENSFHEP00000025140"/>
<dbReference type="InterPro" id="IPR002861">
    <property type="entry name" value="Reeler_dom"/>
</dbReference>
<evidence type="ECO:0000256" key="1">
    <source>
        <dbReference type="SAM" id="MobiDB-lite"/>
    </source>
</evidence>
<evidence type="ECO:0000256" key="3">
    <source>
        <dbReference type="SAM" id="SignalP"/>
    </source>
</evidence>
<proteinExistence type="predicted"/>
<dbReference type="Gene3D" id="2.60.40.4060">
    <property type="entry name" value="Reeler domain"/>
    <property type="match status" value="1"/>
</dbReference>
<evidence type="ECO:0000313" key="6">
    <source>
        <dbReference type="Proteomes" id="UP000265000"/>
    </source>
</evidence>
<feature type="compositionally biased region" description="Low complexity" evidence="1">
    <location>
        <begin position="341"/>
        <end position="351"/>
    </location>
</feature>
<evidence type="ECO:0000259" key="4">
    <source>
        <dbReference type="Pfam" id="PF02014"/>
    </source>
</evidence>
<feature type="transmembrane region" description="Helical" evidence="2">
    <location>
        <begin position="423"/>
        <end position="445"/>
    </location>
</feature>
<dbReference type="AlphaFoldDB" id="A0A3Q2U5N7"/>
<dbReference type="Ensembl" id="ENSFHET00000006002.1">
    <property type="protein sequence ID" value="ENSFHEP00000025140.1"/>
    <property type="gene ID" value="ENSFHEG00000007175.1"/>
</dbReference>
<reference evidence="5" key="2">
    <citation type="submission" date="2025-09" db="UniProtKB">
        <authorList>
            <consortium name="Ensembl"/>
        </authorList>
    </citation>
    <scope>IDENTIFICATION</scope>
</reference>
<dbReference type="InterPro" id="IPR051237">
    <property type="entry name" value="Ferric-chelate_Red/DefProt"/>
</dbReference>
<evidence type="ECO:0000256" key="2">
    <source>
        <dbReference type="SAM" id="Phobius"/>
    </source>
</evidence>
<dbReference type="CDD" id="cd08544">
    <property type="entry name" value="Reeler"/>
    <property type="match status" value="1"/>
</dbReference>
<feature type="chain" id="PRO_5018583344" evidence="3">
    <location>
        <begin position="24"/>
        <end position="505"/>
    </location>
</feature>
<feature type="region of interest" description="Disordered" evidence="1">
    <location>
        <begin position="193"/>
        <end position="232"/>
    </location>
</feature>
<feature type="compositionally biased region" description="Polar residues" evidence="1">
    <location>
        <begin position="380"/>
        <end position="393"/>
    </location>
</feature>
<dbReference type="InterPro" id="IPR042307">
    <property type="entry name" value="Reeler_sf"/>
</dbReference>
<keyword evidence="3" id="KW-0732">Signal</keyword>
<evidence type="ECO:0000313" key="5">
    <source>
        <dbReference type="Ensembl" id="ENSFHEP00000025140.1"/>
    </source>
</evidence>
<dbReference type="PANTHER" id="PTHR45828">
    <property type="entry name" value="CYTOCHROME B561/FERRIC REDUCTASE TRANSMEMBRANE"/>
    <property type="match status" value="1"/>
</dbReference>
<keyword evidence="6" id="KW-1185">Reference proteome</keyword>
<dbReference type="Pfam" id="PF02014">
    <property type="entry name" value="Reeler"/>
    <property type="match status" value="1"/>
</dbReference>
<keyword evidence="2" id="KW-1133">Transmembrane helix</keyword>
<feature type="domain" description="Reelin" evidence="4">
    <location>
        <begin position="33"/>
        <end position="143"/>
    </location>
</feature>
<feature type="region of interest" description="Disordered" evidence="1">
    <location>
        <begin position="330"/>
        <end position="411"/>
    </location>
</feature>
<feature type="compositionally biased region" description="Basic and acidic residues" evidence="1">
    <location>
        <begin position="394"/>
        <end position="411"/>
    </location>
</feature>
<dbReference type="PANTHER" id="PTHR45828:SF51">
    <property type="entry name" value="REELIN DOMAIN-CONTAINING PROTEIN 1"/>
    <property type="match status" value="1"/>
</dbReference>
<keyword evidence="2" id="KW-0472">Membrane</keyword>
<feature type="compositionally biased region" description="Polar residues" evidence="1">
    <location>
        <begin position="330"/>
        <end position="340"/>
    </location>
</feature>
<protein>
    <submittedName>
        <fullName evidence="5">Reeler domain containing 1</fullName>
    </submittedName>
</protein>
<dbReference type="GeneTree" id="ENSGT00940000163277"/>
<feature type="signal peptide" evidence="3">
    <location>
        <begin position="1"/>
        <end position="23"/>
    </location>
</feature>
<feature type="compositionally biased region" description="Basic and acidic residues" evidence="1">
    <location>
        <begin position="193"/>
        <end position="202"/>
    </location>
</feature>